<proteinExistence type="predicted"/>
<protein>
    <submittedName>
        <fullName evidence="4">Copper-binding protein</fullName>
    </submittedName>
</protein>
<dbReference type="InterPro" id="IPR051550">
    <property type="entry name" value="SCF-Subunits/Alg-Epimerases"/>
</dbReference>
<comment type="caution">
    <text evidence="4">The sequence shown here is derived from an EMBL/GenBank/DDBJ whole genome shotgun (WGS) entry which is preliminary data.</text>
</comment>
<dbReference type="Proteomes" id="UP000308037">
    <property type="component" value="Unassembled WGS sequence"/>
</dbReference>
<evidence type="ECO:0000256" key="2">
    <source>
        <dbReference type="SAM" id="MobiDB-lite"/>
    </source>
</evidence>
<evidence type="ECO:0000313" key="5">
    <source>
        <dbReference type="Proteomes" id="UP000308037"/>
    </source>
</evidence>
<dbReference type="InterPro" id="IPR012334">
    <property type="entry name" value="Pectin_lyas_fold"/>
</dbReference>
<dbReference type="AlphaFoldDB" id="A0A4U5JAK4"/>
<accession>A0A4U5JAK4</accession>
<feature type="domain" description="Periplasmic copper-binding protein NosD beta helix" evidence="3">
    <location>
        <begin position="376"/>
        <end position="548"/>
    </location>
</feature>
<dbReference type="Gene3D" id="2.160.20.10">
    <property type="entry name" value="Single-stranded right-handed beta-helix, Pectin lyase-like"/>
    <property type="match status" value="1"/>
</dbReference>
<sequence>MTLRVAVAIGCSLFVLVGVGSFVVSPGASAPEPADFDETVAMGLTLEERQALGAEQLLPRAQIAYSQYPYVVGYRGVELAAAAVDDPLVEQQFGYPLVVYVEAAPAEVSLDESGHLVGENTDEWVRADEAYFVTGSDARTPAGPTPVAFADRAGAAAFASEHGGWVVGWDERARFETRRDDGSVARDRIASQHAGADDRVRDARELLDRPTGIVVGEDEPTLRAALAAAEPNTTIRLPPGTYAGPIEIAKPVTIVGDGATIDGDGNGTVVTVGSDDVAISGVEIDGIGDSLQAEDPSVDEDRASWDRQTEEAYGYSDAAVTADGVDRLLVAGVSAETPASGIVLRDVDRAVVDGVRIRGASEPVDGFMSVVAIRSPAVVQRSTFEDGRDGVYSHRSGGITVRDNRFVGGRFGVHLMYTSDALVAGNCAIEQELSGVVIMTSPSGVAIADNVVAETRQGIATSGSDAYVGNNTVINTGQAISTSARNSLYADNTIVGNAVGFRASSVFPTSVVVGNDVADNERHVRATSGPLRVWSNDGEGNYWSGAEGLNRPYSPTDPVDGRLHRTGAARTLADGPIVRGLRTLRGSAPGMRDNSVIDATPRDAPKQPARLETARALSNGNASAGEVCSA</sequence>
<dbReference type="InterPro" id="IPR008719">
    <property type="entry name" value="N2O_reductase_NosL"/>
</dbReference>
<dbReference type="RefSeq" id="WP_137277249.1">
    <property type="nucleotide sequence ID" value="NZ_QKNX01000006.1"/>
</dbReference>
<reference evidence="4 5" key="1">
    <citation type="submission" date="2019-04" db="EMBL/GenBank/DDBJ databases">
        <title>Natronomonas sp. F20-122 a newhaloarchaeon isolated from a saline saltern of Isla Bacuta, Huelva, Spain.</title>
        <authorList>
            <person name="Duran-Viseras A."/>
            <person name="Sanchez-Porro C."/>
            <person name="Ventosa A."/>
        </authorList>
    </citation>
    <scope>NUCLEOTIDE SEQUENCE [LARGE SCALE GENOMIC DNA]</scope>
    <source>
        <strain evidence="4 5">F20-122</strain>
    </source>
</reference>
<name>A0A4U5JAK4_9EURY</name>
<dbReference type="InterPro" id="IPR007742">
    <property type="entry name" value="NosD_dom"/>
</dbReference>
<dbReference type="EMBL" id="QKNX01000006">
    <property type="protein sequence ID" value="TKR24828.1"/>
    <property type="molecule type" value="Genomic_DNA"/>
</dbReference>
<evidence type="ECO:0000256" key="1">
    <source>
        <dbReference type="ARBA" id="ARBA00022737"/>
    </source>
</evidence>
<dbReference type="InterPro" id="IPR006626">
    <property type="entry name" value="PbH1"/>
</dbReference>
<dbReference type="InterPro" id="IPR011050">
    <property type="entry name" value="Pectin_lyase_fold/virulence"/>
</dbReference>
<evidence type="ECO:0000313" key="4">
    <source>
        <dbReference type="EMBL" id="TKR24828.1"/>
    </source>
</evidence>
<dbReference type="Pfam" id="PF05573">
    <property type="entry name" value="NosL"/>
    <property type="match status" value="1"/>
</dbReference>
<gene>
    <name evidence="4" type="ORF">DM868_12880</name>
</gene>
<dbReference type="PANTHER" id="PTHR22990">
    <property type="entry name" value="F-BOX ONLY PROTEIN"/>
    <property type="match status" value="1"/>
</dbReference>
<evidence type="ECO:0000259" key="3">
    <source>
        <dbReference type="Pfam" id="PF05048"/>
    </source>
</evidence>
<dbReference type="Pfam" id="PF05048">
    <property type="entry name" value="NosD"/>
    <property type="match status" value="1"/>
</dbReference>
<feature type="region of interest" description="Disordered" evidence="2">
    <location>
        <begin position="585"/>
        <end position="608"/>
    </location>
</feature>
<keyword evidence="1" id="KW-0677">Repeat</keyword>
<keyword evidence="5" id="KW-1185">Reference proteome</keyword>
<organism evidence="4 5">
    <name type="scientific">Natronomonas salsuginis</name>
    <dbReference type="NCBI Taxonomy" id="2217661"/>
    <lineage>
        <taxon>Archaea</taxon>
        <taxon>Methanobacteriati</taxon>
        <taxon>Methanobacteriota</taxon>
        <taxon>Stenosarchaea group</taxon>
        <taxon>Halobacteria</taxon>
        <taxon>Halobacteriales</taxon>
        <taxon>Natronomonadaceae</taxon>
        <taxon>Natronomonas</taxon>
    </lineage>
</organism>
<dbReference type="OrthoDB" id="29186at2157"/>
<dbReference type="PANTHER" id="PTHR22990:SF15">
    <property type="entry name" value="F-BOX ONLY PROTEIN 10"/>
    <property type="match status" value="1"/>
</dbReference>
<dbReference type="SMART" id="SM00710">
    <property type="entry name" value="PbH1"/>
    <property type="match status" value="7"/>
</dbReference>
<dbReference type="SUPFAM" id="SSF160387">
    <property type="entry name" value="NosL/MerB-like"/>
    <property type="match status" value="1"/>
</dbReference>
<dbReference type="Gene3D" id="3.30.70.2050">
    <property type="match status" value="1"/>
</dbReference>
<dbReference type="SUPFAM" id="SSF51126">
    <property type="entry name" value="Pectin lyase-like"/>
    <property type="match status" value="1"/>
</dbReference>